<dbReference type="EnsemblPlants" id="AUR62021706-RA">
    <property type="protein sequence ID" value="AUR62021706-RA:cds"/>
    <property type="gene ID" value="AUR62021706"/>
</dbReference>
<proteinExistence type="predicted"/>
<protein>
    <submittedName>
        <fullName evidence="1">Uncharacterized protein</fullName>
    </submittedName>
</protein>
<reference evidence="1" key="1">
    <citation type="journal article" date="2017" name="Nature">
        <title>The genome of Chenopodium quinoa.</title>
        <authorList>
            <person name="Jarvis D.E."/>
            <person name="Ho Y.S."/>
            <person name="Lightfoot D.J."/>
            <person name="Schmoeckel S.M."/>
            <person name="Li B."/>
            <person name="Borm T.J.A."/>
            <person name="Ohyanagi H."/>
            <person name="Mineta K."/>
            <person name="Michell C.T."/>
            <person name="Saber N."/>
            <person name="Kharbatia N.M."/>
            <person name="Rupper R.R."/>
            <person name="Sharp A.R."/>
            <person name="Dally N."/>
            <person name="Boughton B.A."/>
            <person name="Woo Y.H."/>
            <person name="Gao G."/>
            <person name="Schijlen E.G.W.M."/>
            <person name="Guo X."/>
            <person name="Momin A.A."/>
            <person name="Negrao S."/>
            <person name="Al-Babili S."/>
            <person name="Gehring C."/>
            <person name="Roessner U."/>
            <person name="Jung C."/>
            <person name="Murphy K."/>
            <person name="Arold S.T."/>
            <person name="Gojobori T."/>
            <person name="van der Linden C.G."/>
            <person name="van Loo E.N."/>
            <person name="Jellen E.N."/>
            <person name="Maughan P.J."/>
            <person name="Tester M."/>
        </authorList>
    </citation>
    <scope>NUCLEOTIDE SEQUENCE [LARGE SCALE GENOMIC DNA]</scope>
    <source>
        <strain evidence="1">cv. PI 614886</strain>
    </source>
</reference>
<dbReference type="Gramene" id="AUR62021706-RA">
    <property type="protein sequence ID" value="AUR62021706-RA:cds"/>
    <property type="gene ID" value="AUR62021706"/>
</dbReference>
<evidence type="ECO:0000313" key="2">
    <source>
        <dbReference type="Proteomes" id="UP000596660"/>
    </source>
</evidence>
<sequence length="128" mass="14511">MVSVSANDLQFFSGVQHLAETRRFKILYLTALINFRLKTTSKCCFFFQELTWQRGKGGSLESCCSDAALSDESPSEGKGELAYRETQSRTFVLTSVDCDEEIDRTLEKLNENGPHTDIELIMDRIGWS</sequence>
<reference evidence="1" key="2">
    <citation type="submission" date="2021-03" db="UniProtKB">
        <authorList>
            <consortium name="EnsemblPlants"/>
        </authorList>
    </citation>
    <scope>IDENTIFICATION</scope>
</reference>
<keyword evidence="2" id="KW-1185">Reference proteome</keyword>
<dbReference type="AlphaFoldDB" id="A0A803M174"/>
<dbReference type="Proteomes" id="UP000596660">
    <property type="component" value="Unplaced"/>
</dbReference>
<evidence type="ECO:0000313" key="1">
    <source>
        <dbReference type="EnsemblPlants" id="AUR62021706-RA:cds"/>
    </source>
</evidence>
<name>A0A803M174_CHEQI</name>
<organism evidence="1 2">
    <name type="scientific">Chenopodium quinoa</name>
    <name type="common">Quinoa</name>
    <dbReference type="NCBI Taxonomy" id="63459"/>
    <lineage>
        <taxon>Eukaryota</taxon>
        <taxon>Viridiplantae</taxon>
        <taxon>Streptophyta</taxon>
        <taxon>Embryophyta</taxon>
        <taxon>Tracheophyta</taxon>
        <taxon>Spermatophyta</taxon>
        <taxon>Magnoliopsida</taxon>
        <taxon>eudicotyledons</taxon>
        <taxon>Gunneridae</taxon>
        <taxon>Pentapetalae</taxon>
        <taxon>Caryophyllales</taxon>
        <taxon>Chenopodiaceae</taxon>
        <taxon>Chenopodioideae</taxon>
        <taxon>Atripliceae</taxon>
        <taxon>Chenopodium</taxon>
    </lineage>
</organism>
<accession>A0A803M174</accession>